<sequence>MSYRRGVWERMMRERAEELALKRNLTPAQVSARTGLRIEACRHIFRRLGIPY</sequence>
<protein>
    <submittedName>
        <fullName evidence="1">Uncharacterized protein</fullName>
    </submittedName>
</protein>
<proteinExistence type="predicted"/>
<reference evidence="1 2" key="1">
    <citation type="submission" date="2020-01" db="EMBL/GenBank/DDBJ databases">
        <title>Complete genome sequence of Collinsella aerofaciens JCM 10188(T).</title>
        <authorList>
            <person name="Tourlousse D.M."/>
            <person name="Sakamoto M."/>
            <person name="Miura T."/>
            <person name="Narita K."/>
            <person name="Ohashi A."/>
            <person name="Uchino Y."/>
            <person name="Yamazoe A."/>
            <person name="Kameyama K."/>
            <person name="Terauchi J."/>
            <person name="Ohkuma M."/>
            <person name="Kawasaki H."/>
            <person name="Sekiguchi Y."/>
        </authorList>
    </citation>
    <scope>NUCLEOTIDE SEQUENCE [LARGE SCALE GENOMIC DNA]</scope>
    <source>
        <strain evidence="1 2">JCM 10188</strain>
    </source>
</reference>
<dbReference type="AlphaFoldDB" id="A0A858B300"/>
<dbReference type="GeneID" id="92849050"/>
<evidence type="ECO:0000313" key="1">
    <source>
        <dbReference type="EMBL" id="QIA33038.1"/>
    </source>
</evidence>
<dbReference type="Proteomes" id="UP000464211">
    <property type="component" value="Chromosome"/>
</dbReference>
<name>A0A858B300_COLAA</name>
<accession>A0A858B300</accession>
<organism evidence="1 2">
    <name type="scientific">Collinsella aerofaciens (strain ATCC 25986 / DSM 3979 / JCM 10188 / KCTC 3647 / NCTC 11838 / VPI 1003)</name>
    <dbReference type="NCBI Taxonomy" id="411903"/>
    <lineage>
        <taxon>Bacteria</taxon>
        <taxon>Bacillati</taxon>
        <taxon>Actinomycetota</taxon>
        <taxon>Coriobacteriia</taxon>
        <taxon>Coriobacteriales</taxon>
        <taxon>Coriobacteriaceae</taxon>
        <taxon>Collinsella</taxon>
    </lineage>
</organism>
<gene>
    <name evidence="1" type="ORF">GXM19_01340</name>
</gene>
<dbReference type="RefSeq" id="WP_155813820.1">
    <property type="nucleotide sequence ID" value="NZ_AAVN02000001.1"/>
</dbReference>
<evidence type="ECO:0000313" key="2">
    <source>
        <dbReference type="Proteomes" id="UP000464211"/>
    </source>
</evidence>
<dbReference type="EMBL" id="CP048433">
    <property type="protein sequence ID" value="QIA33038.1"/>
    <property type="molecule type" value="Genomic_DNA"/>
</dbReference>